<gene>
    <name evidence="8" type="ORF">RD792_004438</name>
</gene>
<dbReference type="InterPro" id="IPR021109">
    <property type="entry name" value="Peptidase_aspartic_dom_sf"/>
</dbReference>
<name>A0ABR0DHF2_9LAMI</name>
<protein>
    <recommendedName>
        <fullName evidence="7">Peptidase A1 domain-containing protein</fullName>
    </recommendedName>
</protein>
<dbReference type="InterPro" id="IPR034161">
    <property type="entry name" value="Pepsin-like_plant"/>
</dbReference>
<feature type="chain" id="PRO_5045397157" description="Peptidase A1 domain-containing protein" evidence="6">
    <location>
        <begin position="21"/>
        <end position="433"/>
    </location>
</feature>
<dbReference type="SUPFAM" id="SSF50630">
    <property type="entry name" value="Acid proteases"/>
    <property type="match status" value="1"/>
</dbReference>
<evidence type="ECO:0000256" key="6">
    <source>
        <dbReference type="SAM" id="SignalP"/>
    </source>
</evidence>
<evidence type="ECO:0000256" key="3">
    <source>
        <dbReference type="ARBA" id="ARBA00022750"/>
    </source>
</evidence>
<dbReference type="PANTHER" id="PTHR47967:SF66">
    <property type="entry name" value="ASPARTIC PROTEINASE CDR1-RELATED"/>
    <property type="match status" value="1"/>
</dbReference>
<comment type="caution">
    <text evidence="8">The sequence shown here is derived from an EMBL/GenBank/DDBJ whole genome shotgun (WGS) entry which is preliminary data.</text>
</comment>
<keyword evidence="4" id="KW-0378">Hydrolase</keyword>
<dbReference type="PANTHER" id="PTHR47967">
    <property type="entry name" value="OS07G0603500 PROTEIN-RELATED"/>
    <property type="match status" value="1"/>
</dbReference>
<organism evidence="8 9">
    <name type="scientific">Penstemon davidsonii</name>
    <dbReference type="NCBI Taxonomy" id="160366"/>
    <lineage>
        <taxon>Eukaryota</taxon>
        <taxon>Viridiplantae</taxon>
        <taxon>Streptophyta</taxon>
        <taxon>Embryophyta</taxon>
        <taxon>Tracheophyta</taxon>
        <taxon>Spermatophyta</taxon>
        <taxon>Magnoliopsida</taxon>
        <taxon>eudicotyledons</taxon>
        <taxon>Gunneridae</taxon>
        <taxon>Pentapetalae</taxon>
        <taxon>asterids</taxon>
        <taxon>lamiids</taxon>
        <taxon>Lamiales</taxon>
        <taxon>Plantaginaceae</taxon>
        <taxon>Cheloneae</taxon>
        <taxon>Penstemon</taxon>
    </lineage>
</organism>
<dbReference type="Pfam" id="PF14541">
    <property type="entry name" value="TAXi_C"/>
    <property type="match status" value="1"/>
</dbReference>
<evidence type="ECO:0000259" key="7">
    <source>
        <dbReference type="PROSITE" id="PS51767"/>
    </source>
</evidence>
<dbReference type="InterPro" id="IPR033121">
    <property type="entry name" value="PEPTIDASE_A1"/>
</dbReference>
<dbReference type="Gene3D" id="2.40.70.10">
    <property type="entry name" value="Acid Proteases"/>
    <property type="match status" value="2"/>
</dbReference>
<evidence type="ECO:0000256" key="5">
    <source>
        <dbReference type="ARBA" id="ARBA00023180"/>
    </source>
</evidence>
<accession>A0ABR0DHF2</accession>
<keyword evidence="3" id="KW-0064">Aspartyl protease</keyword>
<evidence type="ECO:0000313" key="8">
    <source>
        <dbReference type="EMBL" id="KAK4488667.1"/>
    </source>
</evidence>
<dbReference type="EMBL" id="JAYDYQ010001088">
    <property type="protein sequence ID" value="KAK4488667.1"/>
    <property type="molecule type" value="Genomic_DNA"/>
</dbReference>
<evidence type="ECO:0000256" key="2">
    <source>
        <dbReference type="ARBA" id="ARBA00022670"/>
    </source>
</evidence>
<proteinExistence type="inferred from homology"/>
<sequence>MAALIFTFFSLSFLSICSLAEVKNYGFTVDLIHRDSLLSPLHNFSASYFDSINTALHRSKSRAFAFRALASGTHSTELIYSHGDFLMKLSIGTPPFEIIGLADTGSVLSWTQCAPCDNCYPQKQPLFAPKKSSTYKEVAGNSKLCKSLGGLSSILGDNKCKYALNYLDGSYSHGTIFSDTITLNPTSGTPISQKNFVFGCGYENLGNFNNEASGVIGLGGGPGSLITQMNSLINGKFSYCLVSNAYSNSKSSKMHFGSKAVVSGAGVVSTGLHIFKNLLYAVRFKGISVGNKRLAMYNSSKVLGFFNERIIIDSGTILTLLPKKYYQPLEAAMKKEMKLEVAGAHGVLRLCYKTGNGIKIEAPKVTVHFVGADLNLNNVNTFFRVADGVYCLGFVPHEGGPAILGNLAQVNFLVGYDLRKKKVFFKPTDCSKQ</sequence>
<feature type="signal peptide" evidence="6">
    <location>
        <begin position="1"/>
        <end position="20"/>
    </location>
</feature>
<dbReference type="PROSITE" id="PS51767">
    <property type="entry name" value="PEPTIDASE_A1"/>
    <property type="match status" value="1"/>
</dbReference>
<dbReference type="Pfam" id="PF14543">
    <property type="entry name" value="TAXi_N"/>
    <property type="match status" value="1"/>
</dbReference>
<evidence type="ECO:0000313" key="9">
    <source>
        <dbReference type="Proteomes" id="UP001291926"/>
    </source>
</evidence>
<dbReference type="InterPro" id="IPR051708">
    <property type="entry name" value="Plant_Aspart_Prot_A1"/>
</dbReference>
<dbReference type="CDD" id="cd05476">
    <property type="entry name" value="pepsin_A_like_plant"/>
    <property type="match status" value="1"/>
</dbReference>
<keyword evidence="5" id="KW-0325">Glycoprotein</keyword>
<feature type="domain" description="Peptidase A1" evidence="7">
    <location>
        <begin position="85"/>
        <end position="426"/>
    </location>
</feature>
<comment type="similarity">
    <text evidence="1">Belongs to the peptidase A1 family.</text>
</comment>
<dbReference type="InterPro" id="IPR032861">
    <property type="entry name" value="TAXi_N"/>
</dbReference>
<dbReference type="Proteomes" id="UP001291926">
    <property type="component" value="Unassembled WGS sequence"/>
</dbReference>
<evidence type="ECO:0000256" key="1">
    <source>
        <dbReference type="ARBA" id="ARBA00007447"/>
    </source>
</evidence>
<evidence type="ECO:0000256" key="4">
    <source>
        <dbReference type="ARBA" id="ARBA00022801"/>
    </source>
</evidence>
<keyword evidence="2" id="KW-0645">Protease</keyword>
<keyword evidence="9" id="KW-1185">Reference proteome</keyword>
<reference evidence="8 9" key="1">
    <citation type="journal article" date="2023" name="bioRxiv">
        <title>Genome report: Whole genome sequence and annotation of Penstemon davidsonii.</title>
        <authorList>
            <person name="Ostevik K.L."/>
            <person name="Alabady M."/>
            <person name="Zhang M."/>
            <person name="Rausher M.D."/>
        </authorList>
    </citation>
    <scope>NUCLEOTIDE SEQUENCE [LARGE SCALE GENOMIC DNA]</scope>
    <source>
        <strain evidence="8">DNT005</strain>
        <tissue evidence="8">Whole leaf</tissue>
    </source>
</reference>
<keyword evidence="6" id="KW-0732">Signal</keyword>
<dbReference type="InterPro" id="IPR032799">
    <property type="entry name" value="TAXi_C"/>
</dbReference>